<feature type="region of interest" description="Disordered" evidence="6">
    <location>
        <begin position="1564"/>
        <end position="2345"/>
    </location>
</feature>
<feature type="compositionally biased region" description="Polar residues" evidence="6">
    <location>
        <begin position="2223"/>
        <end position="2232"/>
    </location>
</feature>
<evidence type="ECO:0000256" key="4">
    <source>
        <dbReference type="ARBA" id="ARBA00023242"/>
    </source>
</evidence>
<feature type="domain" description="THO complex subunit 2 N-terminal" evidence="9">
    <location>
        <begin position="127"/>
        <end position="848"/>
    </location>
</feature>
<feature type="coiled-coil region" evidence="5">
    <location>
        <begin position="1256"/>
        <end position="1283"/>
    </location>
</feature>
<evidence type="ECO:0000313" key="10">
    <source>
        <dbReference type="EMBL" id="OIW28458.1"/>
    </source>
</evidence>
<feature type="domain" description="THO complex subunitTHOC2 N-terminal" evidence="8">
    <location>
        <begin position="850"/>
        <end position="926"/>
    </location>
</feature>
<feature type="compositionally biased region" description="Basic and acidic residues" evidence="6">
    <location>
        <begin position="1567"/>
        <end position="1576"/>
    </location>
</feature>
<feature type="compositionally biased region" description="Basic and acidic residues" evidence="6">
    <location>
        <begin position="1948"/>
        <end position="2003"/>
    </location>
</feature>
<dbReference type="InterPro" id="IPR040007">
    <property type="entry name" value="Tho2"/>
</dbReference>
<feature type="compositionally biased region" description="Low complexity" evidence="6">
    <location>
        <begin position="96"/>
        <end position="115"/>
    </location>
</feature>
<accession>A0A1J7JL90</accession>
<feature type="non-terminal residue" evidence="10">
    <location>
        <position position="2345"/>
    </location>
</feature>
<dbReference type="InterPro" id="IPR021418">
    <property type="entry name" value="THO_THOC2_C"/>
</dbReference>
<dbReference type="Proteomes" id="UP000182658">
    <property type="component" value="Unassembled WGS sequence"/>
</dbReference>
<sequence>MPPKRKRPERNPSDAGASRPSPHRPGDTNLGQHDRGNSDNARGGRGGRPARRSDRRDSGQSYTNSGPAPTSAPSNSAAVAPVSPTQPRLPSASEKTTLQTPGATTTTVAMPATPTSPIQSGFDYAIITSDRLGRWARDGREEVLQHGIQSRIDEDAAEMAAIFQELFHSVVDLRLGGADAGTIVKEIVGPSATDNDGHTFAFDTRVLFLDTISIDIETREYHGQLREFMIATEISPMLMREVLDPQFLQHMGLIRGTFARVGIRLSTNLLYRQANYNLLREETEGYSKLATDLFTTAYKEQPYLVTIQRAFERVKGLIGTFDLDVGRVLDVTLDVFTAVLVRHFRFFVKLLRISSWWPRNEITHAARTYTGGLPPWAFPDHEHYLNSDEDEAWMAAEQQKRDVAFWDRARQAHLDAFFELGGRQVATADELLKSSQPTDDPELDAERAWITETKTLRAPGNRVAAQLLGFKIRFYASEARDPEDVLPANLLYFAALLIKIGFISLPDLWAHLWPLDENMSTIREKRMAELEEEERAKRPGGAVNALTRAGALPDDSGPGPARNRDAGSKPEANEKAAKEIEDSTTLPDPLDQKVPLLKQLLTIGAIPESLFIIGRHDWVLEAYPDELFPLIHRIIHHSIEKVFQASRAKPSVDATCSQKPMPDLDQTGVPKGRVKLTTPGQKKALRWPFPDDLDHDGQNYRFYWDEWADNVPVCQTADDIFTLCNTFLNVSGVNIGRDPPIIVKLCTIGTRSLAEDRSEQNFARWQDLLRRLLVPALSLTDANTSAVTAVWALLNRFPTAVRYKIYSEWYEGPISRLKPIRAAFDRTRLETLGYMKRLSLENIPQMARALAKTAFSSPGVVFKVALDQIESYSNLIQVFVECAKYYTDLGYDVLLWSLLRSLGGKQRSRTQETSVLLTSKWLQALSRFSGTVFKRYSVMDPWPILQYVNHQLFSGNATDLVILKELISTMGGVVSDVDFNDAQLRAMTGGEVLRREVLRNLGDKREESAKSSARLMKALVDTKLAGQLLVNIAQYRQSAIYKVSDDEAHIKLLATMVDDTHQVFVQYLDLLRSNLKPADFDAIVPDVVQLMRDYGLDAGLAFMVGRASLIYRIINPKAASPSSPVAEPTEPQVIDMTADTDGDVPMEATSSDDKMVTEKEGSDALADVSVQPPVVNGRKLDPFFDPLRPVIDAMPDLISKAGVWDRISPEFYAIFWTLQLGDLTLPQDSYSAEHARLRKQAEDVMKDRSDMTRAGMNRKDQKKRELLNRADAIQVENKQHLERYSKTKVKLTQGAALWFPGSLAKVDITSDTILEQCLLPRLHLSAIDAEYCFRMVKFLHESQAPNFKLMSLYDRLFNQNRLRSLIFACTVREAEHLARFLRCILAELSQWHGKKDLYEKEALGLKIKSGTKTRTYVGFATELGEDGKPIAFVEHDSFRDLLFRWHKNLNTALRSCLGGMEWMHIRNAITVLKTVIDYFPAITFMADKFLEQLKTITERESASKTASESEEGHRVDLSVTAQTAFSELQKRKSKWILVQAFRPGTVSSDLGLLRSKIRSMSKLIKAKTGESKDDAKQSTPTGTSLRPSAPEFKPSRPLRNQSGAEVEDGEVKDGKDSKDKKQQPTAGPPSLPTKPSLPARQPPKDSSSGPPSRPSVDSRPASRPSTPKPPPTSTATNSTVRSEPARPSPLGGGHSLPSRPELPTRPPDVPFPGRYRPPPNPNERRDPLPPRDARDAAPRDPREPREQRDHREPHPRDAREPRDSRDPRDFRPSETSRQERLDKPDRPERPQRGDRMSEYPRSADRRAPDTLSREPLPRPSERDFPVRPEPPPQWKEPVPGAERDSRPPREARPASGVPRGPDGRMLRDPPAASVPSTTTTASGPASSLVVDDRPDIINPARAALIGVGDGREPPSRLPQDSHSRDRPARRESPRRSDRVSTPSGPSDAGRDDRDGRHRHTDPRGSSRDTHDANAAHPRSETRSERPPERDGDRHSDRSRDAPSHRGPPARQADHADHGRVSQQDPNYGRLNPIQSVADIPGPPPVPSGPRGRGRTQPSRVTSVNGPPPPPPPPPVRTDGRFAGNDTSRNEPTDRQPPTGPSSARTRRGQHEGVNSNLNSPTTAAPPAPIGIHPDRLRHINPSLATPSTPSSLPDRPSAPSGPASSLNTPDRGPITVGPPGSRPTPSNMPHTPHGEGPSQHHTPTGPASNDSRARPGGNRQLRGIQNTLSQAQADMPGGNSRGPPGTLRGRTSRPNLAGSDAMVLTGNSPATTPLQERPDPLRRSNNPRDIDRDLGPPRRSGRDQMPSSREPLPGPPRGGDPNRDPINPSRDSSHRSHRGENGPGG</sequence>
<dbReference type="OrthoDB" id="29024at2759"/>
<feature type="compositionally biased region" description="Basic and acidic residues" evidence="6">
    <location>
        <begin position="1841"/>
        <end position="1852"/>
    </location>
</feature>
<dbReference type="GO" id="GO:0000445">
    <property type="term" value="C:THO complex part of transcription export complex"/>
    <property type="evidence" value="ECO:0007669"/>
    <property type="project" value="TreeGrafter"/>
</dbReference>
<feature type="region of interest" description="Disordered" evidence="6">
    <location>
        <begin position="530"/>
        <end position="589"/>
    </location>
</feature>
<feature type="compositionally biased region" description="Basic and acidic residues" evidence="6">
    <location>
        <begin position="1909"/>
        <end position="1938"/>
    </location>
</feature>
<comment type="similarity">
    <text evidence="2">Belongs to the THOC2 family.</text>
</comment>
<dbReference type="InterPro" id="IPR021726">
    <property type="entry name" value="THO_THOC2_N"/>
</dbReference>
<dbReference type="Pfam" id="PF16134">
    <property type="entry name" value="THOC2_N"/>
    <property type="match status" value="1"/>
</dbReference>
<proteinExistence type="inferred from homology"/>
<evidence type="ECO:0000259" key="8">
    <source>
        <dbReference type="Pfam" id="PF11732"/>
    </source>
</evidence>
<evidence type="ECO:0000259" key="7">
    <source>
        <dbReference type="Pfam" id="PF11262"/>
    </source>
</evidence>
<feature type="compositionally biased region" description="Basic and acidic residues" evidence="6">
    <location>
        <begin position="1722"/>
        <end position="1826"/>
    </location>
</feature>
<dbReference type="PANTHER" id="PTHR21597">
    <property type="entry name" value="THO2 PROTEIN"/>
    <property type="match status" value="1"/>
</dbReference>
<feature type="compositionally biased region" description="Basic and acidic residues" evidence="6">
    <location>
        <begin position="2331"/>
        <end position="2345"/>
    </location>
</feature>
<dbReference type="Pfam" id="PF11262">
    <property type="entry name" value="Tho2"/>
    <property type="match status" value="1"/>
</dbReference>
<feature type="compositionally biased region" description="Polar residues" evidence="6">
    <location>
        <begin position="2265"/>
        <end position="2274"/>
    </location>
</feature>
<feature type="compositionally biased region" description="Basic and acidic residues" evidence="6">
    <location>
        <begin position="1609"/>
        <end position="1622"/>
    </location>
</feature>
<evidence type="ECO:0000259" key="9">
    <source>
        <dbReference type="Pfam" id="PF16134"/>
    </source>
</evidence>
<protein>
    <recommendedName>
        <fullName evidence="3">THO complex subunit 2</fullName>
    </recommendedName>
</protein>
<dbReference type="GO" id="GO:0006397">
    <property type="term" value="P:mRNA processing"/>
    <property type="evidence" value="ECO:0007669"/>
    <property type="project" value="InterPro"/>
</dbReference>
<organism evidence="10 11">
    <name type="scientific">Coniochaeta ligniaria NRRL 30616</name>
    <dbReference type="NCBI Taxonomy" id="1408157"/>
    <lineage>
        <taxon>Eukaryota</taxon>
        <taxon>Fungi</taxon>
        <taxon>Dikarya</taxon>
        <taxon>Ascomycota</taxon>
        <taxon>Pezizomycotina</taxon>
        <taxon>Sordariomycetes</taxon>
        <taxon>Sordariomycetidae</taxon>
        <taxon>Coniochaetales</taxon>
        <taxon>Coniochaetaceae</taxon>
        <taxon>Coniochaeta</taxon>
    </lineage>
</organism>
<feature type="domain" description="THO complex subunitTHOC2 C-terminal" evidence="7">
    <location>
        <begin position="1204"/>
        <end position="1528"/>
    </location>
</feature>
<dbReference type="FunCoup" id="A0A1J7JL90">
    <property type="interactions" value="588"/>
</dbReference>
<keyword evidence="5" id="KW-0175">Coiled coil</keyword>
<evidence type="ECO:0000313" key="11">
    <source>
        <dbReference type="Proteomes" id="UP000182658"/>
    </source>
</evidence>
<dbReference type="EMBL" id="KV875098">
    <property type="protein sequence ID" value="OIW28458.1"/>
    <property type="molecule type" value="Genomic_DNA"/>
</dbReference>
<evidence type="ECO:0000256" key="5">
    <source>
        <dbReference type="SAM" id="Coils"/>
    </source>
</evidence>
<evidence type="ECO:0000256" key="1">
    <source>
        <dbReference type="ARBA" id="ARBA00004123"/>
    </source>
</evidence>
<dbReference type="InterPro" id="IPR032302">
    <property type="entry name" value="THOC2_N"/>
</dbReference>
<name>A0A1J7JL90_9PEZI</name>
<reference evidence="10 11" key="1">
    <citation type="submission" date="2016-10" db="EMBL/GenBank/DDBJ databases">
        <title>Draft genome sequence of Coniochaeta ligniaria NRRL30616, a lignocellulolytic fungus for bioabatement of inhibitors in plant biomass hydrolysates.</title>
        <authorList>
            <consortium name="DOE Joint Genome Institute"/>
            <person name="Jimenez D.J."/>
            <person name="Hector R.E."/>
            <person name="Riley R."/>
            <person name="Sun H."/>
            <person name="Grigoriev I.V."/>
            <person name="Van Elsas J.D."/>
            <person name="Nichols N.N."/>
        </authorList>
    </citation>
    <scope>NUCLEOTIDE SEQUENCE [LARGE SCALE GENOMIC DNA]</scope>
    <source>
        <strain evidence="10 11">NRRL 30616</strain>
    </source>
</reference>
<dbReference type="GO" id="GO:0006406">
    <property type="term" value="P:mRNA export from nucleus"/>
    <property type="evidence" value="ECO:0007669"/>
    <property type="project" value="InterPro"/>
</dbReference>
<comment type="subcellular location">
    <subcellularLocation>
        <location evidence="1">Nucleus</location>
    </subcellularLocation>
</comment>
<feature type="compositionally biased region" description="Low complexity" evidence="6">
    <location>
        <begin position="63"/>
        <end position="83"/>
    </location>
</feature>
<feature type="compositionally biased region" description="Low complexity" evidence="6">
    <location>
        <begin position="2141"/>
        <end position="2153"/>
    </location>
</feature>
<dbReference type="GO" id="GO:0003729">
    <property type="term" value="F:mRNA binding"/>
    <property type="evidence" value="ECO:0007669"/>
    <property type="project" value="TreeGrafter"/>
</dbReference>
<gene>
    <name evidence="10" type="ORF">CONLIGDRAFT_547079</name>
</gene>
<keyword evidence="4" id="KW-0539">Nucleus</keyword>
<feature type="compositionally biased region" description="Basic and acidic residues" evidence="6">
    <location>
        <begin position="2276"/>
        <end position="2302"/>
    </location>
</feature>
<feature type="compositionally biased region" description="Pro residues" evidence="6">
    <location>
        <begin position="2065"/>
        <end position="2075"/>
    </location>
</feature>
<dbReference type="PANTHER" id="PTHR21597:SF0">
    <property type="entry name" value="THO COMPLEX SUBUNIT 2"/>
    <property type="match status" value="1"/>
</dbReference>
<feature type="compositionally biased region" description="Pro residues" evidence="6">
    <location>
        <begin position="1703"/>
        <end position="1721"/>
    </location>
</feature>
<feature type="region of interest" description="Disordered" evidence="6">
    <location>
        <begin position="1"/>
        <end position="118"/>
    </location>
</feature>
<feature type="compositionally biased region" description="Low complexity" evidence="6">
    <location>
        <begin position="1869"/>
        <end position="1887"/>
    </location>
</feature>
<feature type="compositionally biased region" description="Polar residues" evidence="6">
    <location>
        <begin position="2055"/>
        <end position="2064"/>
    </location>
</feature>
<feature type="compositionally biased region" description="Basic and acidic residues" evidence="6">
    <location>
        <begin position="562"/>
        <end position="581"/>
    </location>
</feature>
<feature type="compositionally biased region" description="Polar residues" evidence="6">
    <location>
        <begin position="2199"/>
        <end position="2210"/>
    </location>
</feature>
<dbReference type="Pfam" id="PF11732">
    <property type="entry name" value="Thoc2"/>
    <property type="match status" value="1"/>
</dbReference>
<evidence type="ECO:0000256" key="2">
    <source>
        <dbReference type="ARBA" id="ARBA00007857"/>
    </source>
</evidence>
<dbReference type="STRING" id="1408157.A0A1J7JL90"/>
<dbReference type="InParanoid" id="A0A1J7JL90"/>
<keyword evidence="11" id="KW-1185">Reference proteome</keyword>
<feature type="compositionally biased region" description="Polar residues" evidence="6">
    <location>
        <begin position="1577"/>
        <end position="1586"/>
    </location>
</feature>
<evidence type="ECO:0000256" key="6">
    <source>
        <dbReference type="SAM" id="MobiDB-lite"/>
    </source>
</evidence>
<evidence type="ECO:0000256" key="3">
    <source>
        <dbReference type="ARBA" id="ARBA00019596"/>
    </source>
</evidence>